<evidence type="ECO:0000313" key="1">
    <source>
        <dbReference type="EMBL" id="ESU75863.1"/>
    </source>
</evidence>
<geneLocation type="plasmid" evidence="1">
    <name>unnamed</name>
</geneLocation>
<dbReference type="EMBL" id="AXUT01000688">
    <property type="protein sequence ID" value="ESU76251.1"/>
    <property type="molecule type" value="Genomic_DNA"/>
</dbReference>
<keyword evidence="1" id="KW-0614">Plasmid</keyword>
<accession>A0A090NV60</accession>
<dbReference type="PATRIC" id="fig|1401327.3.peg.4255"/>
<name>A0A090NV60_SHIDY</name>
<evidence type="ECO:0000313" key="2">
    <source>
        <dbReference type="EMBL" id="ESU76251.1"/>
    </source>
</evidence>
<organism evidence="1 3">
    <name type="scientific">Shigella dysenteriae WRSd3</name>
    <dbReference type="NCBI Taxonomy" id="1401327"/>
    <lineage>
        <taxon>Bacteria</taxon>
        <taxon>Pseudomonadati</taxon>
        <taxon>Pseudomonadota</taxon>
        <taxon>Gammaproteobacteria</taxon>
        <taxon>Enterobacterales</taxon>
        <taxon>Enterobacteriaceae</taxon>
        <taxon>Shigella</taxon>
    </lineage>
</organism>
<dbReference type="EMBL" id="AXUT01000778">
    <property type="protein sequence ID" value="ESU75863.1"/>
    <property type="molecule type" value="Genomic_DNA"/>
</dbReference>
<proteinExistence type="predicted"/>
<comment type="caution">
    <text evidence="1">The sequence shown here is derived from an EMBL/GenBank/DDBJ whole genome shotgun (WGS) entry which is preliminary data.</text>
</comment>
<dbReference type="AlphaFoldDB" id="A0A090NV60"/>
<protein>
    <submittedName>
        <fullName evidence="1">Uncharacterized protein</fullName>
    </submittedName>
</protein>
<gene>
    <name evidence="2" type="ORF">WRSd3_04522</name>
    <name evidence="1" type="ORF">WRSd3_p00015</name>
</gene>
<evidence type="ECO:0000313" key="3">
    <source>
        <dbReference type="Proteomes" id="UP000017944"/>
    </source>
</evidence>
<dbReference type="Proteomes" id="UP000017944">
    <property type="component" value="Unassembled WGS sequence"/>
</dbReference>
<reference evidence="1 3" key="1">
    <citation type="submission" date="2013-10" db="EMBL/GenBank/DDBJ databases">
        <title>Draft genomes and the virulence plasmids of Sd1617 vaccine constructs: WRSd3 and WRSd5.</title>
        <authorList>
            <person name="Aksomboon Vongsawan A."/>
            <person name="Venkatesan M.M."/>
            <person name="Vaisvil B."/>
            <person name="Emel G."/>
            <person name="Kepatral V."/>
            <person name="Sethabutr O."/>
            <person name="Serichantalergs O."/>
            <person name="Mason C."/>
        </authorList>
    </citation>
    <scope>NUCLEOTIDE SEQUENCE [LARGE SCALE GENOMIC DNA]</scope>
    <source>
        <strain evidence="1 3">WRSd3</strain>
        <plasmid evidence="1">unnamed</plasmid>
    </source>
</reference>
<sequence length="39" mass="4404">MPSHHLYLANETQMVGLAPKHTAVQNGMAENFVKTMKYD</sequence>